<evidence type="ECO:0000313" key="3">
    <source>
        <dbReference type="Proteomes" id="UP001487740"/>
    </source>
</evidence>
<feature type="transmembrane region" description="Helical" evidence="1">
    <location>
        <begin position="31"/>
        <end position="48"/>
    </location>
</feature>
<protein>
    <submittedName>
        <fullName evidence="2">Uncharacterized protein</fullName>
    </submittedName>
</protein>
<reference evidence="2 3" key="1">
    <citation type="submission" date="2023-03" db="EMBL/GenBank/DDBJ databases">
        <title>High-quality genome of Scylla paramamosain provides insights in environmental adaptation.</title>
        <authorList>
            <person name="Zhang L."/>
        </authorList>
    </citation>
    <scope>NUCLEOTIDE SEQUENCE [LARGE SCALE GENOMIC DNA]</scope>
    <source>
        <strain evidence="2">LZ_2023a</strain>
        <tissue evidence="2">Muscle</tissue>
    </source>
</reference>
<feature type="transmembrane region" description="Helical" evidence="1">
    <location>
        <begin position="87"/>
        <end position="111"/>
    </location>
</feature>
<sequence length="144" mass="16383">MESRGNVQAPDVVNVTCNFLIAIDRMRRVEGRLLALLVVVVMVVVMGGEEQMEGGGTEEVEERSLEVDSEIEGMCDSERPSHRSRRFITYTGIGIGALALLVFAFFVKYILYFTIRKYHEGDARMFKDDLHFLTSLITHLEESY</sequence>
<accession>A0AAW0SU99</accession>
<keyword evidence="1" id="KW-1133">Transmembrane helix</keyword>
<keyword evidence="1" id="KW-0472">Membrane</keyword>
<gene>
    <name evidence="2" type="ORF">O3P69_011059</name>
</gene>
<keyword evidence="1" id="KW-0812">Transmembrane</keyword>
<organism evidence="2 3">
    <name type="scientific">Scylla paramamosain</name>
    <name type="common">Mud crab</name>
    <dbReference type="NCBI Taxonomy" id="85552"/>
    <lineage>
        <taxon>Eukaryota</taxon>
        <taxon>Metazoa</taxon>
        <taxon>Ecdysozoa</taxon>
        <taxon>Arthropoda</taxon>
        <taxon>Crustacea</taxon>
        <taxon>Multicrustacea</taxon>
        <taxon>Malacostraca</taxon>
        <taxon>Eumalacostraca</taxon>
        <taxon>Eucarida</taxon>
        <taxon>Decapoda</taxon>
        <taxon>Pleocyemata</taxon>
        <taxon>Brachyura</taxon>
        <taxon>Eubrachyura</taxon>
        <taxon>Portunoidea</taxon>
        <taxon>Portunidae</taxon>
        <taxon>Portuninae</taxon>
        <taxon>Scylla</taxon>
    </lineage>
</organism>
<keyword evidence="3" id="KW-1185">Reference proteome</keyword>
<comment type="caution">
    <text evidence="2">The sequence shown here is derived from an EMBL/GenBank/DDBJ whole genome shotgun (WGS) entry which is preliminary data.</text>
</comment>
<evidence type="ECO:0000313" key="2">
    <source>
        <dbReference type="EMBL" id="KAK8378300.1"/>
    </source>
</evidence>
<dbReference type="Proteomes" id="UP001487740">
    <property type="component" value="Unassembled WGS sequence"/>
</dbReference>
<dbReference type="AlphaFoldDB" id="A0AAW0SU99"/>
<dbReference type="EMBL" id="JARAKH010000045">
    <property type="protein sequence ID" value="KAK8378300.1"/>
    <property type="molecule type" value="Genomic_DNA"/>
</dbReference>
<proteinExistence type="predicted"/>
<evidence type="ECO:0000256" key="1">
    <source>
        <dbReference type="SAM" id="Phobius"/>
    </source>
</evidence>
<name>A0AAW0SU99_SCYPA</name>